<evidence type="ECO:0000313" key="2">
    <source>
        <dbReference type="EMBL" id="MCH87711.1"/>
    </source>
</evidence>
<gene>
    <name evidence="2" type="ORF">A2U01_0008589</name>
</gene>
<sequence>AGMLDPPRDEVRNAMLSCMTAGIRVIVVTGDNKSTAESLCRKIGAFDHMIDFTEHSYTASEFEELPAIQQTIALQRMALFTRVEPSHKRMLVEALQHQNEVVKRAKRVYRQVCLAGEPLIRWKKGFNARQVASCALRKYALRKDYCDIHKVMPRETQKGGKILVFDPVRGRTDPMSSTAMAVVSTLDVHDRPDE</sequence>
<dbReference type="Proteomes" id="UP000265520">
    <property type="component" value="Unassembled WGS sequence"/>
</dbReference>
<feature type="non-terminal residue" evidence="2">
    <location>
        <position position="1"/>
    </location>
</feature>
<accession>A0A392MK27</accession>
<reference evidence="2 3" key="1">
    <citation type="journal article" date="2018" name="Front. Plant Sci.">
        <title>Red Clover (Trifolium pratense) and Zigzag Clover (T. medium) - A Picture of Genomic Similarities and Differences.</title>
        <authorList>
            <person name="Dluhosova J."/>
            <person name="Istvanek J."/>
            <person name="Nedelnik J."/>
            <person name="Repkova J."/>
        </authorList>
    </citation>
    <scope>NUCLEOTIDE SEQUENCE [LARGE SCALE GENOMIC DNA]</scope>
    <source>
        <strain evidence="3">cv. 10/8</strain>
        <tissue evidence="2">Leaf</tissue>
    </source>
</reference>
<dbReference type="Gene3D" id="3.40.50.1000">
    <property type="entry name" value="HAD superfamily/HAD-like"/>
    <property type="match status" value="1"/>
</dbReference>
<name>A0A392MK27_9FABA</name>
<proteinExistence type="predicted"/>
<evidence type="ECO:0000313" key="3">
    <source>
        <dbReference type="Proteomes" id="UP000265520"/>
    </source>
</evidence>
<comment type="caution">
    <text evidence="2">The sequence shown here is derived from an EMBL/GenBank/DDBJ whole genome shotgun (WGS) entry which is preliminary data.</text>
</comment>
<organism evidence="2 3">
    <name type="scientific">Trifolium medium</name>
    <dbReference type="NCBI Taxonomy" id="97028"/>
    <lineage>
        <taxon>Eukaryota</taxon>
        <taxon>Viridiplantae</taxon>
        <taxon>Streptophyta</taxon>
        <taxon>Embryophyta</taxon>
        <taxon>Tracheophyta</taxon>
        <taxon>Spermatophyta</taxon>
        <taxon>Magnoliopsida</taxon>
        <taxon>eudicotyledons</taxon>
        <taxon>Gunneridae</taxon>
        <taxon>Pentapetalae</taxon>
        <taxon>rosids</taxon>
        <taxon>fabids</taxon>
        <taxon>Fabales</taxon>
        <taxon>Fabaceae</taxon>
        <taxon>Papilionoideae</taxon>
        <taxon>50 kb inversion clade</taxon>
        <taxon>NPAAA clade</taxon>
        <taxon>Hologalegina</taxon>
        <taxon>IRL clade</taxon>
        <taxon>Trifolieae</taxon>
        <taxon>Trifolium</taxon>
    </lineage>
</organism>
<protein>
    <submittedName>
        <fullName evidence="2">Calcium-transporting ATPase 3 endoplasmic reticulum-type-like</fullName>
    </submittedName>
</protein>
<evidence type="ECO:0000256" key="1">
    <source>
        <dbReference type="ARBA" id="ARBA00022842"/>
    </source>
</evidence>
<keyword evidence="1" id="KW-0460">Magnesium</keyword>
<dbReference type="InterPro" id="IPR036412">
    <property type="entry name" value="HAD-like_sf"/>
</dbReference>
<keyword evidence="3" id="KW-1185">Reference proteome</keyword>
<dbReference type="PANTHER" id="PTHR42861">
    <property type="entry name" value="CALCIUM-TRANSPORTING ATPASE"/>
    <property type="match status" value="1"/>
</dbReference>
<dbReference type="InterPro" id="IPR023214">
    <property type="entry name" value="HAD_sf"/>
</dbReference>
<dbReference type="AlphaFoldDB" id="A0A392MK27"/>
<dbReference type="EMBL" id="LXQA010012770">
    <property type="protein sequence ID" value="MCH87711.1"/>
    <property type="molecule type" value="Genomic_DNA"/>
</dbReference>
<dbReference type="SUPFAM" id="SSF56784">
    <property type="entry name" value="HAD-like"/>
    <property type="match status" value="1"/>
</dbReference>